<dbReference type="WBParaSite" id="jg5626">
    <property type="protein sequence ID" value="jg5626"/>
    <property type="gene ID" value="jg5626"/>
</dbReference>
<keyword evidence="1" id="KW-0732">Signal</keyword>
<reference evidence="3" key="1">
    <citation type="submission" date="2022-11" db="UniProtKB">
        <authorList>
            <consortium name="WormBaseParasite"/>
        </authorList>
    </citation>
    <scope>IDENTIFICATION</scope>
</reference>
<accession>A0A915EDU9</accession>
<dbReference type="Gene3D" id="3.40.50.1820">
    <property type="entry name" value="alpha/beta hydrolase"/>
    <property type="match status" value="1"/>
</dbReference>
<feature type="chain" id="PRO_5037401948" evidence="1">
    <location>
        <begin position="21"/>
        <end position="164"/>
    </location>
</feature>
<dbReference type="AlphaFoldDB" id="A0A915EDU9"/>
<evidence type="ECO:0000313" key="3">
    <source>
        <dbReference type="WBParaSite" id="jg5626"/>
    </source>
</evidence>
<dbReference type="InterPro" id="IPR029058">
    <property type="entry name" value="AB_hydrolase_fold"/>
</dbReference>
<feature type="signal peptide" evidence="1">
    <location>
        <begin position="1"/>
        <end position="20"/>
    </location>
</feature>
<keyword evidence="2" id="KW-1185">Reference proteome</keyword>
<proteinExistence type="predicted"/>
<evidence type="ECO:0000256" key="1">
    <source>
        <dbReference type="SAM" id="SignalP"/>
    </source>
</evidence>
<dbReference type="SUPFAM" id="SSF53474">
    <property type="entry name" value="alpha/beta-Hydrolases"/>
    <property type="match status" value="1"/>
</dbReference>
<sequence length="164" mass="18670">MMPHWLLLLIFSLTMNSAFAIQSTPYFSCERLKRGRIFDLQQPNDCRMLISSSHQSFQGSATLLHKSFKPGTYAGFSCRKIITKVNSLTAPLNYYRANVRSSLTRKYPEELVRPKTLIIWGEKDAALDVEGAVQSVSLCRDAKLVRIPDASHWFNKIALNKLMT</sequence>
<protein>
    <submittedName>
        <fullName evidence="3">Alpha/beta hydrolase</fullName>
    </submittedName>
</protein>
<dbReference type="Proteomes" id="UP000887574">
    <property type="component" value="Unplaced"/>
</dbReference>
<evidence type="ECO:0000313" key="2">
    <source>
        <dbReference type="Proteomes" id="UP000887574"/>
    </source>
</evidence>
<organism evidence="2 3">
    <name type="scientific">Ditylenchus dipsaci</name>
    <dbReference type="NCBI Taxonomy" id="166011"/>
    <lineage>
        <taxon>Eukaryota</taxon>
        <taxon>Metazoa</taxon>
        <taxon>Ecdysozoa</taxon>
        <taxon>Nematoda</taxon>
        <taxon>Chromadorea</taxon>
        <taxon>Rhabditida</taxon>
        <taxon>Tylenchina</taxon>
        <taxon>Tylenchomorpha</taxon>
        <taxon>Sphaerularioidea</taxon>
        <taxon>Anguinidae</taxon>
        <taxon>Anguininae</taxon>
        <taxon>Ditylenchus</taxon>
    </lineage>
</organism>
<name>A0A915EDU9_9BILA</name>